<organism evidence="3 4">
    <name type="scientific">Heligmosomoides polygyrus</name>
    <name type="common">Parasitic roundworm</name>
    <dbReference type="NCBI Taxonomy" id="6339"/>
    <lineage>
        <taxon>Eukaryota</taxon>
        <taxon>Metazoa</taxon>
        <taxon>Ecdysozoa</taxon>
        <taxon>Nematoda</taxon>
        <taxon>Chromadorea</taxon>
        <taxon>Rhabditida</taxon>
        <taxon>Rhabditina</taxon>
        <taxon>Rhabditomorpha</taxon>
        <taxon>Strongyloidea</taxon>
        <taxon>Heligmosomidae</taxon>
        <taxon>Heligmosomoides</taxon>
    </lineage>
</organism>
<sequence length="150" mass="16902">MRRCTAIGYRTEMKTEQRSPATRPPSTRLALSPGPTIRTDCVQKLQNVDHLLSDPYYIAETSPQKSPGRDCRGYEAILCGSPRSTSGVGIIVSERFRDAIVSVERFNDGLMKIVVAAERRRYHIFSAYAPQTGCSERAKDEFWSILEEKT</sequence>
<evidence type="ECO:0000313" key="4">
    <source>
        <dbReference type="WBParaSite" id="HPBE_0002422901-mRNA-1"/>
    </source>
</evidence>
<dbReference type="AlphaFoldDB" id="A0A183GNF9"/>
<reference evidence="4" key="2">
    <citation type="submission" date="2019-09" db="UniProtKB">
        <authorList>
            <consortium name="WormBaseParasite"/>
        </authorList>
    </citation>
    <scope>IDENTIFICATION</scope>
</reference>
<gene>
    <name evidence="2" type="ORF">HPBE_LOCUS24228</name>
</gene>
<accession>A0A183GNF9</accession>
<protein>
    <submittedName>
        <fullName evidence="2 4">Uncharacterized protein</fullName>
    </submittedName>
</protein>
<evidence type="ECO:0000256" key="1">
    <source>
        <dbReference type="SAM" id="MobiDB-lite"/>
    </source>
</evidence>
<dbReference type="EMBL" id="UZAH01036024">
    <property type="protein sequence ID" value="VDP43611.1"/>
    <property type="molecule type" value="Genomic_DNA"/>
</dbReference>
<keyword evidence="3" id="KW-1185">Reference proteome</keyword>
<evidence type="ECO:0000313" key="2">
    <source>
        <dbReference type="EMBL" id="VDP43611.1"/>
    </source>
</evidence>
<proteinExistence type="predicted"/>
<evidence type="ECO:0000313" key="3">
    <source>
        <dbReference type="Proteomes" id="UP000050761"/>
    </source>
</evidence>
<accession>A0A3P8DIV5</accession>
<dbReference type="OrthoDB" id="409898at2759"/>
<dbReference type="WBParaSite" id="HPBE_0002422901-mRNA-1">
    <property type="protein sequence ID" value="HPBE_0002422901-mRNA-1"/>
    <property type="gene ID" value="HPBE_0002422901"/>
</dbReference>
<dbReference type="Proteomes" id="UP000050761">
    <property type="component" value="Unassembled WGS sequence"/>
</dbReference>
<reference evidence="2 3" key="1">
    <citation type="submission" date="2018-11" db="EMBL/GenBank/DDBJ databases">
        <authorList>
            <consortium name="Pathogen Informatics"/>
        </authorList>
    </citation>
    <scope>NUCLEOTIDE SEQUENCE [LARGE SCALE GENOMIC DNA]</scope>
</reference>
<feature type="region of interest" description="Disordered" evidence="1">
    <location>
        <begin position="11"/>
        <end position="33"/>
    </location>
</feature>
<name>A0A183GNF9_HELPZ</name>